<evidence type="ECO:0000313" key="1">
    <source>
        <dbReference type="EMBL" id="TFD94833.1"/>
    </source>
</evidence>
<proteinExistence type="predicted"/>
<sequence>MDNVERQDHEDQAVSQVVDRLAEKFPDRPRSLIEDVVTEERHLLDGKPIRDYVPVLIEHGAKARLRQSAAGANH</sequence>
<protein>
    <recommendedName>
        <fullName evidence="3">DUF3562 domain-containing protein</fullName>
    </recommendedName>
</protein>
<dbReference type="EMBL" id="SOHM01000003">
    <property type="protein sequence ID" value="TFD94833.1"/>
    <property type="molecule type" value="Genomic_DNA"/>
</dbReference>
<gene>
    <name evidence="1" type="ORF">E3T61_01480</name>
</gene>
<accession>A0A4R9BZU1</accession>
<keyword evidence="2" id="KW-1185">Reference proteome</keyword>
<dbReference type="NCBIfam" id="NF046112">
    <property type="entry name" value="MSMEG_6209_Nter"/>
    <property type="match status" value="1"/>
</dbReference>
<dbReference type="RefSeq" id="WP_134639157.1">
    <property type="nucleotide sequence ID" value="NZ_SOHM01000003.1"/>
</dbReference>
<organism evidence="1 2">
    <name type="scientific">Cryobacterium lactosi</name>
    <dbReference type="NCBI Taxonomy" id="1259202"/>
    <lineage>
        <taxon>Bacteria</taxon>
        <taxon>Bacillati</taxon>
        <taxon>Actinomycetota</taxon>
        <taxon>Actinomycetes</taxon>
        <taxon>Micrococcales</taxon>
        <taxon>Microbacteriaceae</taxon>
        <taxon>Cryobacterium</taxon>
    </lineage>
</organism>
<dbReference type="Proteomes" id="UP000298468">
    <property type="component" value="Unassembled WGS sequence"/>
</dbReference>
<comment type="caution">
    <text evidence="1">The sequence shown here is derived from an EMBL/GenBank/DDBJ whole genome shotgun (WGS) entry which is preliminary data.</text>
</comment>
<dbReference type="Gene3D" id="1.10.8.1060">
    <property type="entry name" value="Corynebacterium glutamicum thioredoxin-dependent arsenate reductase, N-terminal domain"/>
    <property type="match status" value="1"/>
</dbReference>
<dbReference type="AlphaFoldDB" id="A0A4R9BZU1"/>
<name>A0A4R9BZU1_9MICO</name>
<dbReference type="OrthoDB" id="4277148at2"/>
<evidence type="ECO:0000313" key="2">
    <source>
        <dbReference type="Proteomes" id="UP000298468"/>
    </source>
</evidence>
<reference evidence="1 2" key="1">
    <citation type="submission" date="2019-03" db="EMBL/GenBank/DDBJ databases">
        <title>Genomics of glacier-inhabiting Cryobacterium strains.</title>
        <authorList>
            <person name="Liu Q."/>
            <person name="Xin Y.-H."/>
        </authorList>
    </citation>
    <scope>NUCLEOTIDE SEQUENCE [LARGE SCALE GENOMIC DNA]</scope>
    <source>
        <strain evidence="1 2">Sr59</strain>
    </source>
</reference>
<evidence type="ECO:0008006" key="3">
    <source>
        <dbReference type="Google" id="ProtNLM"/>
    </source>
</evidence>